<dbReference type="GO" id="GO:0016491">
    <property type="term" value="F:oxidoreductase activity"/>
    <property type="evidence" value="ECO:0007669"/>
    <property type="project" value="TreeGrafter"/>
</dbReference>
<dbReference type="EMBL" id="FMSH01000364">
    <property type="protein sequence ID" value="SCU83897.1"/>
    <property type="molecule type" value="Genomic_DNA"/>
</dbReference>
<dbReference type="Gene3D" id="3.30.70.100">
    <property type="match status" value="1"/>
</dbReference>
<dbReference type="InterPro" id="IPR011008">
    <property type="entry name" value="Dimeric_a/b-barrel"/>
</dbReference>
<dbReference type="InterPro" id="IPR050744">
    <property type="entry name" value="AI-2_Isomerase_LsrG"/>
</dbReference>
<sequence length="99" mass="11189">MSEKNVVLAVNCRIRSDKVKELMAELLANAEASRAEPGCLHFDVSVDKDDPTKIMYYEVYRDQAAIDSHAQTAHHKRWVTEGAPLLEVRQPVRLSRTAP</sequence>
<dbReference type="PANTHER" id="PTHR33336:SF1">
    <property type="entry name" value="(4S)-4-HYDROXY-5-PHOSPHONOOXYPENTANE-2,3-DIONE ISOMERASE"/>
    <property type="match status" value="1"/>
</dbReference>
<accession>A0A1K0IKV8</accession>
<dbReference type="PROSITE" id="PS51725">
    <property type="entry name" value="ABM"/>
    <property type="match status" value="1"/>
</dbReference>
<dbReference type="SUPFAM" id="SSF54909">
    <property type="entry name" value="Dimeric alpha+beta barrel"/>
    <property type="match status" value="1"/>
</dbReference>
<gene>
    <name evidence="2" type="ORF">CNECB9_4260030</name>
</gene>
<dbReference type="GeneID" id="34307494"/>
<name>A0A1K0IKV8_CUPNE</name>
<dbReference type="RefSeq" id="WP_013954161.1">
    <property type="nucleotide sequence ID" value="NZ_CAXUOZ020000004.1"/>
</dbReference>
<dbReference type="InterPro" id="IPR007138">
    <property type="entry name" value="ABM_dom"/>
</dbReference>
<protein>
    <recommendedName>
        <fullName evidence="1">ABM domain-containing protein</fullName>
    </recommendedName>
</protein>
<feature type="domain" description="ABM" evidence="1">
    <location>
        <begin position="6"/>
        <end position="94"/>
    </location>
</feature>
<reference evidence="2" key="1">
    <citation type="submission" date="2016-09" db="EMBL/GenBank/DDBJ databases">
        <authorList>
            <person name="Capua I."/>
            <person name="De Benedictis P."/>
            <person name="Joannis T."/>
            <person name="Lombin L.H."/>
            <person name="Cattoli G."/>
        </authorList>
    </citation>
    <scope>NUCLEOTIDE SEQUENCE</scope>
    <source>
        <strain evidence="2">B9</strain>
    </source>
</reference>
<dbReference type="PANTHER" id="PTHR33336">
    <property type="entry name" value="QUINOL MONOOXYGENASE YGIN-RELATED"/>
    <property type="match status" value="1"/>
</dbReference>
<dbReference type="Pfam" id="PF03992">
    <property type="entry name" value="ABM"/>
    <property type="match status" value="1"/>
</dbReference>
<evidence type="ECO:0000313" key="2">
    <source>
        <dbReference type="EMBL" id="SCU83897.1"/>
    </source>
</evidence>
<dbReference type="GO" id="GO:0005829">
    <property type="term" value="C:cytosol"/>
    <property type="evidence" value="ECO:0007669"/>
    <property type="project" value="TreeGrafter"/>
</dbReference>
<proteinExistence type="predicted"/>
<evidence type="ECO:0000259" key="1">
    <source>
        <dbReference type="PROSITE" id="PS51725"/>
    </source>
</evidence>
<dbReference type="AlphaFoldDB" id="A0A1K0IKV8"/>
<organism evidence="2">
    <name type="scientific">Cupriavidus necator</name>
    <name type="common">Alcaligenes eutrophus</name>
    <name type="synonym">Ralstonia eutropha</name>
    <dbReference type="NCBI Taxonomy" id="106590"/>
    <lineage>
        <taxon>Bacteria</taxon>
        <taxon>Pseudomonadati</taxon>
        <taxon>Pseudomonadota</taxon>
        <taxon>Betaproteobacteria</taxon>
        <taxon>Burkholderiales</taxon>
        <taxon>Burkholderiaceae</taxon>
        <taxon>Cupriavidus</taxon>
    </lineage>
</organism>